<feature type="domain" description="FCP1 homology" evidence="17">
    <location>
        <begin position="177"/>
        <end position="348"/>
    </location>
</feature>
<evidence type="ECO:0000256" key="13">
    <source>
        <dbReference type="ARBA" id="ARBA00063107"/>
    </source>
</evidence>
<dbReference type="InterPro" id="IPR004274">
    <property type="entry name" value="FCP1_dom"/>
</dbReference>
<organism evidence="18 19">
    <name type="scientific">Zingiber officinale</name>
    <name type="common">Ginger</name>
    <name type="synonym">Amomum zingiber</name>
    <dbReference type="NCBI Taxonomy" id="94328"/>
    <lineage>
        <taxon>Eukaryota</taxon>
        <taxon>Viridiplantae</taxon>
        <taxon>Streptophyta</taxon>
        <taxon>Embryophyta</taxon>
        <taxon>Tracheophyta</taxon>
        <taxon>Spermatophyta</taxon>
        <taxon>Magnoliopsida</taxon>
        <taxon>Liliopsida</taxon>
        <taxon>Zingiberales</taxon>
        <taxon>Zingiberaceae</taxon>
        <taxon>Zingiber</taxon>
    </lineage>
</organism>
<evidence type="ECO:0000256" key="9">
    <source>
        <dbReference type="ARBA" id="ARBA00023163"/>
    </source>
</evidence>
<name>A0A8J5HDI1_ZINOF</name>
<dbReference type="NCBIfam" id="TIGR02250">
    <property type="entry name" value="FCP1_euk"/>
    <property type="match status" value="1"/>
</dbReference>
<dbReference type="Proteomes" id="UP000734854">
    <property type="component" value="Unassembled WGS sequence"/>
</dbReference>
<dbReference type="InterPro" id="IPR023214">
    <property type="entry name" value="HAD_sf"/>
</dbReference>
<dbReference type="Gene3D" id="3.40.50.10190">
    <property type="entry name" value="BRCT domain"/>
    <property type="match status" value="1"/>
</dbReference>
<proteinExistence type="predicted"/>
<dbReference type="GO" id="GO:0046872">
    <property type="term" value="F:metal ion binding"/>
    <property type="evidence" value="ECO:0007669"/>
    <property type="project" value="UniProtKB-KW"/>
</dbReference>
<comment type="cofactor">
    <cofactor evidence="1">
        <name>Mn(2+)</name>
        <dbReference type="ChEBI" id="CHEBI:29035"/>
    </cofactor>
</comment>
<protein>
    <recommendedName>
        <fullName evidence="14">RNA polymerase II C-terminal domain phosphatase-like</fullName>
        <ecNumber evidence="14">3.1.3.16</ecNumber>
    </recommendedName>
</protein>
<evidence type="ECO:0000259" key="17">
    <source>
        <dbReference type="PROSITE" id="PS50969"/>
    </source>
</evidence>
<dbReference type="GO" id="GO:0009651">
    <property type="term" value="P:response to salt stress"/>
    <property type="evidence" value="ECO:0007669"/>
    <property type="project" value="UniProtKB-ARBA"/>
</dbReference>
<comment type="catalytic activity">
    <reaction evidence="11 14">
        <text>O-phospho-L-seryl-[protein] + H2O = L-seryl-[protein] + phosphate</text>
        <dbReference type="Rhea" id="RHEA:20629"/>
        <dbReference type="Rhea" id="RHEA-COMP:9863"/>
        <dbReference type="Rhea" id="RHEA-COMP:11604"/>
        <dbReference type="ChEBI" id="CHEBI:15377"/>
        <dbReference type="ChEBI" id="CHEBI:29999"/>
        <dbReference type="ChEBI" id="CHEBI:43474"/>
        <dbReference type="ChEBI" id="CHEBI:83421"/>
        <dbReference type="EC" id="3.1.3.16"/>
    </reaction>
</comment>
<dbReference type="PROSITE" id="PS50172">
    <property type="entry name" value="BRCT"/>
    <property type="match status" value="1"/>
</dbReference>
<keyword evidence="5" id="KW-0479">Metal-binding</keyword>
<comment type="catalytic activity">
    <reaction evidence="12 14">
        <text>O-phospho-L-threonyl-[protein] + H2O = L-threonyl-[protein] + phosphate</text>
        <dbReference type="Rhea" id="RHEA:47004"/>
        <dbReference type="Rhea" id="RHEA-COMP:11060"/>
        <dbReference type="Rhea" id="RHEA-COMP:11605"/>
        <dbReference type="ChEBI" id="CHEBI:15377"/>
        <dbReference type="ChEBI" id="CHEBI:30013"/>
        <dbReference type="ChEBI" id="CHEBI:43474"/>
        <dbReference type="ChEBI" id="CHEBI:61977"/>
        <dbReference type="EC" id="3.1.3.16"/>
    </reaction>
</comment>
<dbReference type="Pfam" id="PF03031">
    <property type="entry name" value="NIF"/>
    <property type="match status" value="1"/>
</dbReference>
<dbReference type="InterPro" id="IPR001357">
    <property type="entry name" value="BRCT_dom"/>
</dbReference>
<dbReference type="CDD" id="cd17729">
    <property type="entry name" value="BRCT_CTDP1"/>
    <property type="match status" value="1"/>
</dbReference>
<dbReference type="FunFam" id="3.40.50.1000:FF:000125">
    <property type="entry name" value="RNA polymerase II C-terminal domain phosphatase-like 4"/>
    <property type="match status" value="1"/>
</dbReference>
<dbReference type="PANTHER" id="PTHR23081">
    <property type="entry name" value="RNA POLYMERASE II CTD PHOSPHATASE"/>
    <property type="match status" value="1"/>
</dbReference>
<dbReference type="SMART" id="SM00292">
    <property type="entry name" value="BRCT"/>
    <property type="match status" value="1"/>
</dbReference>
<evidence type="ECO:0000256" key="11">
    <source>
        <dbReference type="ARBA" id="ARBA00047761"/>
    </source>
</evidence>
<dbReference type="GO" id="GO:0008420">
    <property type="term" value="F:RNA polymerase II CTD heptapeptide repeat phosphatase activity"/>
    <property type="evidence" value="ECO:0007669"/>
    <property type="project" value="UniProtKB-UniRule"/>
</dbReference>
<accession>A0A8J5HDI1</accession>
<evidence type="ECO:0000256" key="2">
    <source>
        <dbReference type="ARBA" id="ARBA00001946"/>
    </source>
</evidence>
<dbReference type="SUPFAM" id="SSF56784">
    <property type="entry name" value="HAD-like"/>
    <property type="match status" value="1"/>
</dbReference>
<comment type="cofactor">
    <cofactor evidence="2">
        <name>Mg(2+)</name>
        <dbReference type="ChEBI" id="CHEBI:18420"/>
    </cofactor>
</comment>
<evidence type="ECO:0000256" key="8">
    <source>
        <dbReference type="ARBA" id="ARBA00023015"/>
    </source>
</evidence>
<dbReference type="Pfam" id="PF00533">
    <property type="entry name" value="BRCT"/>
    <property type="match status" value="1"/>
</dbReference>
<comment type="function">
    <text evidence="14">This promotes the activity of RNA polymerase II.</text>
</comment>
<comment type="subunit">
    <text evidence="13">Interacts with RAP74.</text>
</comment>
<evidence type="ECO:0000256" key="4">
    <source>
        <dbReference type="ARBA" id="ARBA00022491"/>
    </source>
</evidence>
<keyword evidence="7" id="KW-0694">RNA-binding</keyword>
<dbReference type="InterPro" id="IPR036420">
    <property type="entry name" value="BRCT_dom_sf"/>
</dbReference>
<evidence type="ECO:0000256" key="12">
    <source>
        <dbReference type="ARBA" id="ARBA00048336"/>
    </source>
</evidence>
<evidence type="ECO:0000256" key="14">
    <source>
        <dbReference type="RuleBase" id="RU366066"/>
    </source>
</evidence>
<keyword evidence="4" id="KW-0678">Repressor</keyword>
<dbReference type="GO" id="GO:0003723">
    <property type="term" value="F:RNA binding"/>
    <property type="evidence" value="ECO:0007669"/>
    <property type="project" value="UniProtKB-KW"/>
</dbReference>
<evidence type="ECO:0000256" key="3">
    <source>
        <dbReference type="ARBA" id="ARBA00004123"/>
    </source>
</evidence>
<evidence type="ECO:0000256" key="6">
    <source>
        <dbReference type="ARBA" id="ARBA00022801"/>
    </source>
</evidence>
<keyword evidence="10 14" id="KW-0539">Nucleus</keyword>
<dbReference type="InterPro" id="IPR036412">
    <property type="entry name" value="HAD-like_sf"/>
</dbReference>
<dbReference type="CDD" id="cd07521">
    <property type="entry name" value="HAD_FCP1-like"/>
    <property type="match status" value="1"/>
</dbReference>
<dbReference type="SUPFAM" id="SSF52113">
    <property type="entry name" value="BRCT domain"/>
    <property type="match status" value="1"/>
</dbReference>
<dbReference type="PROSITE" id="PS50969">
    <property type="entry name" value="FCP1"/>
    <property type="match status" value="1"/>
</dbReference>
<evidence type="ECO:0000256" key="1">
    <source>
        <dbReference type="ARBA" id="ARBA00001936"/>
    </source>
</evidence>
<dbReference type="InterPro" id="IPR011947">
    <property type="entry name" value="FCP1_euk"/>
</dbReference>
<evidence type="ECO:0000256" key="10">
    <source>
        <dbReference type="ARBA" id="ARBA00023242"/>
    </source>
</evidence>
<dbReference type="AlphaFoldDB" id="A0A8J5HDI1"/>
<comment type="subcellular location">
    <subcellularLocation>
        <location evidence="3 14">Nucleus</location>
    </subcellularLocation>
</comment>
<dbReference type="GO" id="GO:0005634">
    <property type="term" value="C:nucleus"/>
    <property type="evidence" value="ECO:0007669"/>
    <property type="project" value="UniProtKB-SubCell"/>
</dbReference>
<dbReference type="FunFam" id="3.40.50.10190:FF:000014">
    <property type="entry name" value="RNA polymerase II C-terminal domain phosphatase-like 3"/>
    <property type="match status" value="1"/>
</dbReference>
<feature type="compositionally biased region" description="Polar residues" evidence="15">
    <location>
        <begin position="66"/>
        <end position="76"/>
    </location>
</feature>
<evidence type="ECO:0000256" key="7">
    <source>
        <dbReference type="ARBA" id="ARBA00022884"/>
    </source>
</evidence>
<evidence type="ECO:0000256" key="15">
    <source>
        <dbReference type="SAM" id="MobiDB-lite"/>
    </source>
</evidence>
<dbReference type="InterPro" id="IPR039189">
    <property type="entry name" value="Fcp1"/>
</dbReference>
<dbReference type="SMART" id="SM00577">
    <property type="entry name" value="CPDc"/>
    <property type="match status" value="1"/>
</dbReference>
<reference evidence="18 19" key="1">
    <citation type="submission" date="2020-08" db="EMBL/GenBank/DDBJ databases">
        <title>Plant Genome Project.</title>
        <authorList>
            <person name="Zhang R.-G."/>
        </authorList>
    </citation>
    <scope>NUCLEOTIDE SEQUENCE [LARGE SCALE GENOMIC DNA]</scope>
    <source>
        <tissue evidence="18">Rhizome</tissue>
    </source>
</reference>
<evidence type="ECO:0000256" key="5">
    <source>
        <dbReference type="ARBA" id="ARBA00022723"/>
    </source>
</evidence>
<dbReference type="EMBL" id="JACMSC010000007">
    <property type="protein sequence ID" value="KAG6514700.1"/>
    <property type="molecule type" value="Genomic_DNA"/>
</dbReference>
<feature type="domain" description="BRCT" evidence="16">
    <location>
        <begin position="394"/>
        <end position="486"/>
    </location>
</feature>
<gene>
    <name evidence="18" type="ORF">ZIOFF_025070</name>
</gene>
<dbReference type="Gene3D" id="3.40.50.1000">
    <property type="entry name" value="HAD superfamily/HAD-like"/>
    <property type="match status" value="1"/>
</dbReference>
<keyword evidence="19" id="KW-1185">Reference proteome</keyword>
<sequence length="506" mass="57266">MLVVAKSPAAEASYFLDYYSHYANYKQDHTFNALSMSLGAESSLQSSSSSEDFAAFLDSELELASCDSSPNEGDVTNNEEIDPPQRSKKQKMEGFKTSEDLETERLVKPIEEHIGTSTLGKNVICPPHPGFFKGLCIRCGQIEEDESGVAFGYIHKDLRLGNVEMARLRGADLKSLLHKKKLILILDLDHTLLNSTRLVDVISDEEYLLRQIDGMKDDSDRSLFRLDSMHMLTKLRPFVHNFLKEASSLFEMYIYTMAERSYAIEIAKLLDPGKVYFDSKVITQADCTQRHQKGLDVVLGAESLVVILDDTEVVWQRHKDNLIQMERYHFFASSCRQFGFNAKSLSELMKDERESDGALATVLKILKRTHQMFFDPALGSDVSTRDVRPLLKGIRQEILQGCKIVFSRVFPSNSPAQDQPIWKMAEQLGATCCTEVDPSVTHVISTDTGTQKAHWATQNKKFLVNPHWIEASNFLWQRQKEENFSISNLPSHTIVDCTSKAQESVQ</sequence>
<evidence type="ECO:0000313" key="19">
    <source>
        <dbReference type="Proteomes" id="UP000734854"/>
    </source>
</evidence>
<evidence type="ECO:0000259" key="16">
    <source>
        <dbReference type="PROSITE" id="PS50172"/>
    </source>
</evidence>
<keyword evidence="6 14" id="KW-0378">Hydrolase</keyword>
<dbReference type="PANTHER" id="PTHR23081:SF36">
    <property type="entry name" value="RNA POLYMERASE II SUBUNIT A C-TERMINAL DOMAIN PHOSPHATASE"/>
    <property type="match status" value="1"/>
</dbReference>
<keyword evidence="9" id="KW-0804">Transcription</keyword>
<comment type="caution">
    <text evidence="18">The sequence shown here is derived from an EMBL/GenBank/DDBJ whole genome shotgun (WGS) entry which is preliminary data.</text>
</comment>
<feature type="region of interest" description="Disordered" evidence="15">
    <location>
        <begin position="66"/>
        <end position="98"/>
    </location>
</feature>
<keyword evidence="8" id="KW-0805">Transcription regulation</keyword>
<dbReference type="EC" id="3.1.3.16" evidence="14"/>
<evidence type="ECO:0000313" key="18">
    <source>
        <dbReference type="EMBL" id="KAG6514700.1"/>
    </source>
</evidence>